<dbReference type="PANTHER" id="PTHR11136:SF0">
    <property type="entry name" value="DIHYDROFOLATE SYNTHETASE-RELATED"/>
    <property type="match status" value="1"/>
</dbReference>
<dbReference type="AlphaFoldDB" id="A0A6B1F8W7"/>
<dbReference type="GO" id="GO:0005524">
    <property type="term" value="F:ATP binding"/>
    <property type="evidence" value="ECO:0007669"/>
    <property type="project" value="UniProtKB-KW"/>
</dbReference>
<dbReference type="GO" id="GO:0005737">
    <property type="term" value="C:cytoplasm"/>
    <property type="evidence" value="ECO:0007669"/>
    <property type="project" value="TreeGrafter"/>
</dbReference>
<accession>A0A6B1F8W7</accession>
<dbReference type="Gene3D" id="3.40.1190.10">
    <property type="entry name" value="Mur-like, catalytic domain"/>
    <property type="match status" value="1"/>
</dbReference>
<gene>
    <name evidence="8" type="ORF">F4162_04015</name>
</gene>
<comment type="similarity">
    <text evidence="1 7">Belongs to the folylpolyglutamate synthase family.</text>
</comment>
<evidence type="ECO:0000313" key="8">
    <source>
        <dbReference type="EMBL" id="MYG38165.1"/>
    </source>
</evidence>
<dbReference type="InterPro" id="IPR036615">
    <property type="entry name" value="Mur_ligase_C_dom_sf"/>
</dbReference>
<name>A0A6B1F8W7_9SYNE</name>
<evidence type="ECO:0000256" key="1">
    <source>
        <dbReference type="ARBA" id="ARBA00008276"/>
    </source>
</evidence>
<comment type="caution">
    <text evidence="8">The sequence shown here is derived from an EMBL/GenBank/DDBJ whole genome shotgun (WGS) entry which is preliminary data.</text>
</comment>
<dbReference type="InterPro" id="IPR036565">
    <property type="entry name" value="Mur-like_cat_sf"/>
</dbReference>
<dbReference type="SUPFAM" id="SSF53623">
    <property type="entry name" value="MurD-like peptide ligases, catalytic domain"/>
    <property type="match status" value="1"/>
</dbReference>
<dbReference type="PIRSF" id="PIRSF001563">
    <property type="entry name" value="Folylpolyglu_synth"/>
    <property type="match status" value="1"/>
</dbReference>
<keyword evidence="4 7" id="KW-0547">Nucleotide-binding</keyword>
<dbReference type="Gene3D" id="3.90.190.20">
    <property type="entry name" value="Mur ligase, C-terminal domain"/>
    <property type="match status" value="1"/>
</dbReference>
<evidence type="ECO:0000256" key="4">
    <source>
        <dbReference type="ARBA" id="ARBA00022741"/>
    </source>
</evidence>
<dbReference type="SUPFAM" id="SSF53244">
    <property type="entry name" value="MurD-like peptide ligases, peptide-binding domain"/>
    <property type="match status" value="1"/>
</dbReference>
<dbReference type="InterPro" id="IPR001645">
    <property type="entry name" value="Folylpolyglutamate_synth"/>
</dbReference>
<proteinExistence type="inferred from homology"/>
<organism evidence="8">
    <name type="scientific">Synechococcus sp. SB0676_bin_10</name>
    <dbReference type="NCBI Taxonomy" id="2604869"/>
    <lineage>
        <taxon>Bacteria</taxon>
        <taxon>Bacillati</taxon>
        <taxon>Cyanobacteriota</taxon>
        <taxon>Cyanophyceae</taxon>
        <taxon>Synechococcales</taxon>
        <taxon>Synechococcaceae</taxon>
        <taxon>Synechococcus</taxon>
    </lineage>
</organism>
<dbReference type="NCBIfam" id="TIGR01499">
    <property type="entry name" value="folC"/>
    <property type="match status" value="1"/>
</dbReference>
<keyword evidence="2 7" id="KW-0436">Ligase</keyword>
<protein>
    <submittedName>
        <fullName evidence="8">Bifunctional folylpolyglutamate synthase/dihydrofolate synthase</fullName>
    </submittedName>
</protein>
<keyword evidence="5 7" id="KW-0067">ATP-binding</keyword>
<dbReference type="GO" id="GO:0046872">
    <property type="term" value="F:metal ion binding"/>
    <property type="evidence" value="ECO:0007669"/>
    <property type="project" value="UniProtKB-KW"/>
</dbReference>
<dbReference type="GO" id="GO:0004326">
    <property type="term" value="F:tetrahydrofolylpolyglutamate synthase activity"/>
    <property type="evidence" value="ECO:0007669"/>
    <property type="project" value="InterPro"/>
</dbReference>
<evidence type="ECO:0000256" key="2">
    <source>
        <dbReference type="ARBA" id="ARBA00022598"/>
    </source>
</evidence>
<evidence type="ECO:0000256" key="5">
    <source>
        <dbReference type="ARBA" id="ARBA00022840"/>
    </source>
</evidence>
<evidence type="ECO:0000256" key="6">
    <source>
        <dbReference type="ARBA" id="ARBA00022842"/>
    </source>
</evidence>
<keyword evidence="6" id="KW-0460">Magnesium</keyword>
<evidence type="ECO:0000256" key="7">
    <source>
        <dbReference type="PIRNR" id="PIRNR001563"/>
    </source>
</evidence>
<keyword evidence="3" id="KW-0479">Metal-binding</keyword>
<sequence>MGDAAECPCGQSSGWPAPVDLSDLLPGQTNGVVAMGLERVKGALNALGNPQNSFVAIQVAGTNGKGSICSLLHGALAAHGLRSGLYTSPHLVSWCERIRVGQAFITPTTLRALLVELRPLAQQWSLTPFEQLTVAAFLHFHRQAVDLAVLEVGLGGRLDATTAHCRRSTVAFAAIGEDHQEYLGPNLASIAREKAGVLSPGCVAFSGPQPAAVVPVLRQAAAACGATITWVPPLADDKFRGLNLPLRGPVQQHNAAVAMAVLEHVSATMHPLDLQRSRKGMASVCWPGRLQHCHWQGHPLLLDGAHNRSAALCLRQHLDDKPSVGSIHWVLGILANKDAIGMLRALLRPGDRAWLVAIAESPCWSADQLVKQLPAAQAACLQLAPPHLGCTWPVPVALGQAFHQPPGSEACVVVSGSLYLLGQLHHQGVIQVVKQN</sequence>
<dbReference type="EMBL" id="VYDO01000132">
    <property type="protein sequence ID" value="MYG38165.1"/>
    <property type="molecule type" value="Genomic_DNA"/>
</dbReference>
<dbReference type="GO" id="GO:0008841">
    <property type="term" value="F:dihydrofolate synthase activity"/>
    <property type="evidence" value="ECO:0007669"/>
    <property type="project" value="TreeGrafter"/>
</dbReference>
<evidence type="ECO:0000256" key="3">
    <source>
        <dbReference type="ARBA" id="ARBA00022723"/>
    </source>
</evidence>
<reference evidence="8" key="1">
    <citation type="submission" date="2019-09" db="EMBL/GenBank/DDBJ databases">
        <title>Characterisation of the sponge microbiome using genome-centric metagenomics.</title>
        <authorList>
            <person name="Engelberts J.P."/>
            <person name="Robbins S.J."/>
            <person name="De Goeij J.M."/>
            <person name="Aranda M."/>
            <person name="Bell S.C."/>
            <person name="Webster N.S."/>
        </authorList>
    </citation>
    <scope>NUCLEOTIDE SEQUENCE</scope>
    <source>
        <strain evidence="8">SB0676_bin_10</strain>
    </source>
</reference>
<dbReference type="PANTHER" id="PTHR11136">
    <property type="entry name" value="FOLYLPOLYGLUTAMATE SYNTHASE-RELATED"/>
    <property type="match status" value="1"/>
</dbReference>